<dbReference type="EMBL" id="CP007490">
    <property type="protein sequence ID" value="AIC47417.1"/>
    <property type="molecule type" value="Genomic_DNA"/>
</dbReference>
<dbReference type="RefSeq" id="WP_084321363.1">
    <property type="nucleotide sequence ID" value="NZ_CP007490.1"/>
</dbReference>
<keyword evidence="4" id="KW-1185">Reference proteome</keyword>
<dbReference type="SUPFAM" id="SSF56322">
    <property type="entry name" value="ADC synthase"/>
    <property type="match status" value="1"/>
</dbReference>
<protein>
    <submittedName>
        <fullName evidence="3">Aminodeoxychorismate synthase, component I, bacterial clade</fullName>
    </submittedName>
</protein>
<dbReference type="GO" id="GO:0000162">
    <property type="term" value="P:L-tryptophan biosynthetic process"/>
    <property type="evidence" value="ECO:0007669"/>
    <property type="project" value="TreeGrafter"/>
</dbReference>
<dbReference type="STRING" id="529884.Rhola_00006060"/>
<dbReference type="GO" id="GO:0046820">
    <property type="term" value="F:4-amino-4-deoxychorismate synthase activity"/>
    <property type="evidence" value="ECO:0007669"/>
    <property type="project" value="TreeGrafter"/>
</dbReference>
<dbReference type="HOGENOM" id="CLU_006493_7_0_11"/>
<dbReference type="InterPro" id="IPR019999">
    <property type="entry name" value="Anth_synth_I-like"/>
</dbReference>
<proteinExistence type="predicted"/>
<organism evidence="3 4">
    <name type="scientific">Rhodoluna lacicola</name>
    <dbReference type="NCBI Taxonomy" id="529884"/>
    <lineage>
        <taxon>Bacteria</taxon>
        <taxon>Bacillati</taxon>
        <taxon>Actinomycetota</taxon>
        <taxon>Actinomycetes</taxon>
        <taxon>Micrococcales</taxon>
        <taxon>Microbacteriaceae</taxon>
        <taxon>Luna cluster</taxon>
        <taxon>Luna-1 subcluster</taxon>
        <taxon>Rhodoluna</taxon>
    </lineage>
</organism>
<dbReference type="OrthoDB" id="3518032at2"/>
<dbReference type="eggNOG" id="COG0147">
    <property type="taxonomic scope" value="Bacteria"/>
</dbReference>
<dbReference type="InterPro" id="IPR005802">
    <property type="entry name" value="ADC_synth_comp_1"/>
</dbReference>
<dbReference type="KEGG" id="rla:Rhola_00006060"/>
<accession>A0A060JFR9</accession>
<dbReference type="PATRIC" id="fig|529884.3.peg.578"/>
<keyword evidence="1" id="KW-0732">Signal</keyword>
<reference evidence="3 4" key="1">
    <citation type="journal article" date="2014" name="Int. J. Syst. Evol. Microbiol.">
        <title>Rhodoluna lacicola gen. nov., sp. nov., a planktonic freshwater bacterium with stream-lined genome.</title>
        <authorList>
            <person name="Hahn M."/>
            <person name="Schmidt J."/>
            <person name="Taipale S.J."/>
            <person name="Doolittle W.F."/>
            <person name="Koll U."/>
        </authorList>
    </citation>
    <scope>NUCLEOTIDE SEQUENCE [LARGE SCALE GENOMIC DNA]</scope>
    <source>
        <strain evidence="3 4">MWH-Ta8</strain>
    </source>
</reference>
<dbReference type="PRINTS" id="PR00095">
    <property type="entry name" value="ANTSNTHASEI"/>
</dbReference>
<dbReference type="AlphaFoldDB" id="A0A060JFR9"/>
<feature type="chain" id="PRO_5038466970" evidence="1">
    <location>
        <begin position="18"/>
        <end position="425"/>
    </location>
</feature>
<name>A0A060JFR9_9MICO</name>
<dbReference type="InterPro" id="IPR015890">
    <property type="entry name" value="Chorismate_C"/>
</dbReference>
<gene>
    <name evidence="3" type="ORF">Rhola_00006060</name>
</gene>
<dbReference type="PANTHER" id="PTHR11236:SF18">
    <property type="entry name" value="AMINODEOXYCHORISMATE SYNTHASE"/>
    <property type="match status" value="1"/>
</dbReference>
<dbReference type="GO" id="GO:0008153">
    <property type="term" value="P:4-aminobenzoate biosynthetic process"/>
    <property type="evidence" value="ECO:0007669"/>
    <property type="project" value="TreeGrafter"/>
</dbReference>
<dbReference type="Pfam" id="PF00425">
    <property type="entry name" value="Chorismate_bind"/>
    <property type="match status" value="1"/>
</dbReference>
<dbReference type="NCBIfam" id="TIGR00553">
    <property type="entry name" value="pabB"/>
    <property type="match status" value="1"/>
</dbReference>
<sequence>MRLFSLKLRGWVPPANAFLQFFASSPNSFWLDREFNIQSPISVIGAGVPNEEISTFPDPENRYEDADLPFDWRPGLVGFFEYEGRARFLDVDRAMVFDHDNRHMYLVGLFETEDEFQHWCNAAFLRFGLIGGELAAYRLRAETKGTRSHGKLRHSAQQYLSMIQSAQKHIAAGDVYQICLTNRIEIETSADPLSTFLELRNSNPAPYAAFIRIGDSTLVCSSPEQFLQVRPSGLVSTKPIKGTRPRSSDPETDLGFARELRENEKERAENLMIVDLMRNDIGRVAIPESVKVPKLFEIESYATVHQLVSTVEGQLAEGQSALSALLAAFPGGSMTGAPKRRAMEIIADLEGGGRGVYSGAVGYFGFNGAAEFGMTIRTIVFENGGAYIGVGGGITSDSDPVAELEETKLKAQALLRVLNAADPWG</sequence>
<evidence type="ECO:0000256" key="1">
    <source>
        <dbReference type="SAM" id="SignalP"/>
    </source>
</evidence>
<evidence type="ECO:0000313" key="4">
    <source>
        <dbReference type="Proteomes" id="UP000067708"/>
    </source>
</evidence>
<dbReference type="Proteomes" id="UP000067708">
    <property type="component" value="Chromosome"/>
</dbReference>
<feature type="signal peptide" evidence="1">
    <location>
        <begin position="1"/>
        <end position="17"/>
    </location>
</feature>
<dbReference type="InterPro" id="IPR005801">
    <property type="entry name" value="ADC_synthase"/>
</dbReference>
<feature type="domain" description="Chorismate-utilising enzyme C-terminal" evidence="2">
    <location>
        <begin position="156"/>
        <end position="410"/>
    </location>
</feature>
<evidence type="ECO:0000313" key="3">
    <source>
        <dbReference type="EMBL" id="AIC47417.1"/>
    </source>
</evidence>
<dbReference type="PANTHER" id="PTHR11236">
    <property type="entry name" value="AMINOBENZOATE/ANTHRANILATE SYNTHASE"/>
    <property type="match status" value="1"/>
</dbReference>
<evidence type="ECO:0000259" key="2">
    <source>
        <dbReference type="Pfam" id="PF00425"/>
    </source>
</evidence>
<dbReference type="GO" id="GO:0005737">
    <property type="term" value="C:cytoplasm"/>
    <property type="evidence" value="ECO:0007669"/>
    <property type="project" value="TreeGrafter"/>
</dbReference>
<dbReference type="GO" id="GO:0009396">
    <property type="term" value="P:folic acid-containing compound biosynthetic process"/>
    <property type="evidence" value="ECO:0007669"/>
    <property type="project" value="InterPro"/>
</dbReference>
<dbReference type="Gene3D" id="3.60.120.10">
    <property type="entry name" value="Anthranilate synthase"/>
    <property type="match status" value="1"/>
</dbReference>